<keyword evidence="19" id="KW-1185">Reference proteome</keyword>
<dbReference type="GO" id="GO:0016405">
    <property type="term" value="F:CoA-ligase activity"/>
    <property type="evidence" value="ECO:0007669"/>
    <property type="project" value="TreeGrafter"/>
</dbReference>
<keyword evidence="10" id="KW-0503">Monooxygenase</keyword>
<keyword evidence="8" id="KW-0067">ATP-binding</keyword>
<dbReference type="Pfam" id="PF00501">
    <property type="entry name" value="AMP-binding"/>
    <property type="match status" value="3"/>
</dbReference>
<dbReference type="Gene3D" id="3.30.300.30">
    <property type="match status" value="1"/>
</dbReference>
<keyword evidence="15" id="KW-1133">Transmembrane helix</keyword>
<dbReference type="GO" id="GO:0004497">
    <property type="term" value="F:monooxygenase activity"/>
    <property type="evidence" value="ECO:0007669"/>
    <property type="project" value="UniProtKB-KW"/>
</dbReference>
<dbReference type="Proteomes" id="UP000410492">
    <property type="component" value="Unassembled WGS sequence"/>
</dbReference>
<comment type="subcellular location">
    <subcellularLocation>
        <location evidence="1">Peroxisome</location>
    </subcellularLocation>
</comment>
<dbReference type="EMBL" id="CAACVG010007589">
    <property type="protein sequence ID" value="VEN46204.1"/>
    <property type="molecule type" value="Genomic_DNA"/>
</dbReference>
<dbReference type="InterPro" id="IPR020845">
    <property type="entry name" value="AMP-binding_CS"/>
</dbReference>
<dbReference type="EC" id="1.13.12.7" evidence="3"/>
<feature type="domain" description="AMP-dependent synthetase/ligase" evidence="16">
    <location>
        <begin position="707"/>
        <end position="1078"/>
    </location>
</feature>
<keyword evidence="11" id="KW-0576">Peroxisome</keyword>
<comment type="catalytic activity">
    <reaction evidence="14">
        <text>firefly D-luciferin + ATP + O2 = firefly oxyluciferin + hnu + AMP + CO2 + diphosphate</text>
        <dbReference type="Rhea" id="RHEA:10732"/>
        <dbReference type="ChEBI" id="CHEBI:15379"/>
        <dbReference type="ChEBI" id="CHEBI:16526"/>
        <dbReference type="ChEBI" id="CHEBI:16792"/>
        <dbReference type="ChEBI" id="CHEBI:30212"/>
        <dbReference type="ChEBI" id="CHEBI:30616"/>
        <dbReference type="ChEBI" id="CHEBI:33019"/>
        <dbReference type="ChEBI" id="CHEBI:58038"/>
        <dbReference type="ChEBI" id="CHEBI:456215"/>
        <dbReference type="EC" id="1.13.12.7"/>
    </reaction>
</comment>
<evidence type="ECO:0000256" key="13">
    <source>
        <dbReference type="ARBA" id="ARBA00023262"/>
    </source>
</evidence>
<dbReference type="PANTHER" id="PTHR24096:SF149">
    <property type="entry name" value="AMP-BINDING DOMAIN-CONTAINING PROTEIN-RELATED"/>
    <property type="match status" value="1"/>
</dbReference>
<keyword evidence="15" id="KW-0812">Transmembrane</keyword>
<evidence type="ECO:0000256" key="14">
    <source>
        <dbReference type="ARBA" id="ARBA00048497"/>
    </source>
</evidence>
<evidence type="ECO:0000256" key="9">
    <source>
        <dbReference type="ARBA" id="ARBA00023002"/>
    </source>
</evidence>
<evidence type="ECO:0000256" key="7">
    <source>
        <dbReference type="ARBA" id="ARBA00022741"/>
    </source>
</evidence>
<feature type="domain" description="AMP-dependent synthetase/ligase" evidence="16">
    <location>
        <begin position="476"/>
        <end position="649"/>
    </location>
</feature>
<dbReference type="Pfam" id="PF13193">
    <property type="entry name" value="AMP-binding_C"/>
    <property type="match status" value="1"/>
</dbReference>
<keyword evidence="13" id="KW-0599">Photoprotein</keyword>
<dbReference type="GO" id="GO:0008218">
    <property type="term" value="P:bioluminescence"/>
    <property type="evidence" value="ECO:0007669"/>
    <property type="project" value="UniProtKB-KW"/>
</dbReference>
<dbReference type="SUPFAM" id="SSF56801">
    <property type="entry name" value="Acetyl-CoA synthetase-like"/>
    <property type="match status" value="3"/>
</dbReference>
<dbReference type="GO" id="GO:0046872">
    <property type="term" value="F:metal ion binding"/>
    <property type="evidence" value="ECO:0007669"/>
    <property type="project" value="UniProtKB-KW"/>
</dbReference>
<name>A0A653CFQ8_CALMS</name>
<reference evidence="18 19" key="1">
    <citation type="submission" date="2019-01" db="EMBL/GenBank/DDBJ databases">
        <authorList>
            <person name="Sayadi A."/>
        </authorList>
    </citation>
    <scope>NUCLEOTIDE SEQUENCE [LARGE SCALE GENOMIC DNA]</scope>
</reference>
<dbReference type="PANTHER" id="PTHR24096">
    <property type="entry name" value="LONG-CHAIN-FATTY-ACID--COA LIGASE"/>
    <property type="match status" value="1"/>
</dbReference>
<evidence type="ECO:0000259" key="17">
    <source>
        <dbReference type="Pfam" id="PF13193"/>
    </source>
</evidence>
<dbReference type="AlphaFoldDB" id="A0A653CFQ8"/>
<organism evidence="18 19">
    <name type="scientific">Callosobruchus maculatus</name>
    <name type="common">Southern cowpea weevil</name>
    <name type="synonym">Pulse bruchid</name>
    <dbReference type="NCBI Taxonomy" id="64391"/>
    <lineage>
        <taxon>Eukaryota</taxon>
        <taxon>Metazoa</taxon>
        <taxon>Ecdysozoa</taxon>
        <taxon>Arthropoda</taxon>
        <taxon>Hexapoda</taxon>
        <taxon>Insecta</taxon>
        <taxon>Pterygota</taxon>
        <taxon>Neoptera</taxon>
        <taxon>Endopterygota</taxon>
        <taxon>Coleoptera</taxon>
        <taxon>Polyphaga</taxon>
        <taxon>Cucujiformia</taxon>
        <taxon>Chrysomeloidea</taxon>
        <taxon>Chrysomelidae</taxon>
        <taxon>Bruchinae</taxon>
        <taxon>Bruchini</taxon>
        <taxon>Callosobruchus</taxon>
    </lineage>
</organism>
<proteinExistence type="inferred from homology"/>
<keyword evidence="12" id="KW-0455">Luminescence</keyword>
<dbReference type="FunFam" id="3.40.50.12780:FF:000003">
    <property type="entry name" value="Long-chain-fatty-acid--CoA ligase FadD"/>
    <property type="match status" value="2"/>
</dbReference>
<dbReference type="Gene3D" id="3.40.50.980">
    <property type="match status" value="5"/>
</dbReference>
<keyword evidence="6" id="KW-0479">Metal-binding</keyword>
<feature type="domain" description="AMP-binding enzyme C-terminal" evidence="17">
    <location>
        <begin position="1130"/>
        <end position="1206"/>
    </location>
</feature>
<evidence type="ECO:0000256" key="1">
    <source>
        <dbReference type="ARBA" id="ARBA00004275"/>
    </source>
</evidence>
<dbReference type="InterPro" id="IPR045851">
    <property type="entry name" value="AMP-bd_C_sf"/>
</dbReference>
<evidence type="ECO:0000256" key="3">
    <source>
        <dbReference type="ARBA" id="ARBA00012532"/>
    </source>
</evidence>
<evidence type="ECO:0000256" key="12">
    <source>
        <dbReference type="ARBA" id="ARBA00023223"/>
    </source>
</evidence>
<keyword evidence="7" id="KW-0547">Nucleotide-binding</keyword>
<dbReference type="FunFam" id="3.30.300.30:FF:000007">
    <property type="entry name" value="4-coumarate--CoA ligase 2"/>
    <property type="match status" value="1"/>
</dbReference>
<evidence type="ECO:0000256" key="5">
    <source>
        <dbReference type="ARBA" id="ARBA00022598"/>
    </source>
</evidence>
<dbReference type="OrthoDB" id="10253869at2759"/>
<sequence>MTAHEMDPNILVGPPLEQKIHVSLGEYLLPLMKSHKQNVIQVDGETGESLAADTLLKRSIRLAKWFKHQGVSVGDCAAVNSENRLEFFIVPLTGFLEGVIFTGFNPEYTPWELRHVMDLSKPKVVFCSPRTVDKMLSLLHEYPCVKYLILFGKERRSHHPKVVMFNDIMRNADTEELDKAYKPVPVDPKEAVATILYSSGTTGMPKGVMGTHHNLTTVFEVISTQMKDLMMNNDPSDALLVVIPIFHAFGFILMYINLIRGKSIVLLDKFQPRVFLEAIVKYRVTRLLVPPPLVLFLVKHPLVKEYNLSSLKEVRSGAAPLGAKIQKELKEKLHIQHISQAYGMTEMTFAVLISPPGAEGKIGSSGKVVPGMMAKVIDSQGRSLGKLQEGELCFKGPLVVKGYVGDPEATRNTIDKDGWIHTGDIGYYDEDGYFFIVDRQKELIKYKGFQVPPAELEALLISHACVDDVAVTDEGHDDEDDPSDALLVVIPLFHAFGFMLMYMNLIRGKSVILLDKFQPRVFLEAIVKYRVTRLSVPPPLVLFLVKHPLVKEYDLSSLKEVRSGAAPLGAKIQKELKEKLHIQHMSQAFGMTETIFAVLISPPGAEGKIGSSGKVVPGMMAKVIDSQGRSLGKLQEGELCFKGPLVAKGNTIDKDGWLHTGDIAYYDEDGYLFIVDRKKELIKYKGFQVAPAELEALLISHAYVDEAASHKQNIIQVDGETGESLTADTLLKRSIRLAKWFQHQGVSVGDCAAVNSENRLEFYTVPLTGFFEGVIFTGFNPEYTPWELKHVMGLSKPKVVFCSSRTVDKMLSILHEYPYVKYLVLFGEERRSYHPKVVMFNDIMGNADREELDETYKAVALDPKEAIATILYSSGTTGMPKGVMGTHHNMTAFSEMISTQMKDMMMNDDPSDALLVVIPLFHGFGFMLMYMNLIRGKSVVLLDKLKPRVFLEAIVKYRVTRLSVPPPLILFLVKHPLVKEYDLSSIKEVRSGAAPLSAEIQKELKEKFRIEHISQAYGMTETTLAVLTSPPGAEGKIGSSGQIVPGMMVKVIDSQGRSLGKHQEGELCFKGPLVVKGYVGDPEATRNTIDKDGWIHTGDIGYYDEDGYFFIVDRQKELIKYKGFQVAPAELEALLISHPCVDDVAVTGVPDEASGELPLAFVVRKPGTKLTEREVEKFVEDHLSPAKRLRGGVIFVDEIPRNPSGKILRRVLKERAKNLKSKL</sequence>
<dbReference type="GO" id="GO:0005777">
    <property type="term" value="C:peroxisome"/>
    <property type="evidence" value="ECO:0007669"/>
    <property type="project" value="UniProtKB-SubCell"/>
</dbReference>
<accession>A0A653CFQ8</accession>
<evidence type="ECO:0000256" key="4">
    <source>
        <dbReference type="ARBA" id="ARBA00019043"/>
    </source>
</evidence>
<keyword evidence="9" id="KW-0560">Oxidoreductase</keyword>
<gene>
    <name evidence="18" type="ORF">CALMAC_LOCUS8376</name>
</gene>
<evidence type="ECO:0000256" key="8">
    <source>
        <dbReference type="ARBA" id="ARBA00022840"/>
    </source>
</evidence>
<evidence type="ECO:0000256" key="15">
    <source>
        <dbReference type="SAM" id="Phobius"/>
    </source>
</evidence>
<keyword evidence="15" id="KW-0472">Membrane</keyword>
<evidence type="ECO:0000259" key="16">
    <source>
        <dbReference type="Pfam" id="PF00501"/>
    </source>
</evidence>
<dbReference type="Gene3D" id="2.30.38.10">
    <property type="entry name" value="Luciferase, Domain 3"/>
    <property type="match status" value="3"/>
</dbReference>
<evidence type="ECO:0000313" key="19">
    <source>
        <dbReference type="Proteomes" id="UP000410492"/>
    </source>
</evidence>
<feature type="domain" description="AMP-dependent synthetase/ligase" evidence="16">
    <location>
        <begin position="43"/>
        <end position="403"/>
    </location>
</feature>
<protein>
    <recommendedName>
        <fullName evidence="4">Luciferin 4-monooxygenase</fullName>
        <ecNumber evidence="3">1.13.12.7</ecNumber>
    </recommendedName>
</protein>
<dbReference type="InterPro" id="IPR025110">
    <property type="entry name" value="AMP-bd_C"/>
</dbReference>
<comment type="similarity">
    <text evidence="2">Belongs to the ATP-dependent AMP-binding enzyme family.</text>
</comment>
<dbReference type="GO" id="GO:0005524">
    <property type="term" value="F:ATP binding"/>
    <property type="evidence" value="ECO:0007669"/>
    <property type="project" value="UniProtKB-KW"/>
</dbReference>
<evidence type="ECO:0000313" key="18">
    <source>
        <dbReference type="EMBL" id="VEN46204.1"/>
    </source>
</evidence>
<evidence type="ECO:0000256" key="11">
    <source>
        <dbReference type="ARBA" id="ARBA00023140"/>
    </source>
</evidence>
<evidence type="ECO:0000256" key="10">
    <source>
        <dbReference type="ARBA" id="ARBA00023033"/>
    </source>
</evidence>
<evidence type="ECO:0000256" key="2">
    <source>
        <dbReference type="ARBA" id="ARBA00006432"/>
    </source>
</evidence>
<evidence type="ECO:0000256" key="6">
    <source>
        <dbReference type="ARBA" id="ARBA00022723"/>
    </source>
</evidence>
<keyword evidence="5" id="KW-0436">Ligase</keyword>
<dbReference type="PROSITE" id="PS00455">
    <property type="entry name" value="AMP_BINDING"/>
    <property type="match status" value="2"/>
</dbReference>
<feature type="transmembrane region" description="Helical" evidence="15">
    <location>
        <begin position="238"/>
        <end position="259"/>
    </location>
</feature>
<dbReference type="CDD" id="cd05911">
    <property type="entry name" value="Firefly_Luc_like"/>
    <property type="match status" value="1"/>
</dbReference>
<dbReference type="InterPro" id="IPR000873">
    <property type="entry name" value="AMP-dep_synth/lig_dom"/>
</dbReference>